<accession>A0A9R1TZC1</accession>
<accession>A0A9R1T1H1</accession>
<keyword evidence="12" id="KW-1185">Reference proteome</keyword>
<evidence type="ECO:0000259" key="10">
    <source>
        <dbReference type="Pfam" id="PF04083"/>
    </source>
</evidence>
<feature type="signal peptide" evidence="9">
    <location>
        <begin position="1"/>
        <end position="21"/>
    </location>
</feature>
<dbReference type="RefSeq" id="XP_011301109.1">
    <property type="nucleotide sequence ID" value="XM_011302807.1"/>
</dbReference>
<comment type="similarity">
    <text evidence="1 7">Belongs to the AB hydrolase superfamily. Lipase family.</text>
</comment>
<sequence length="422" mass="48196">MEKKGFCVMMLLAFLPNGVLSLFLRELIFPRIPTLNRVRAITEARSIERDYAVLDFIGLVEKHGYPAQEHKVVSKDGYKLVIHRIPGSPMSPPRSGKPVVLLQHGIFGSSDHWVLMGPQKDLAFMLADGGYDVWMSNVRGNTYSREHEELCPADQQFWQFSYHEMAVYDLPAVIDYALEVSREKALHYVGHSMGTTMTFVLLSMVPEYNDKIKLAVALAPIALWKVQPTIPMTVLMEQNFNFFKGLLDRNNIGELFPQTTTNAKLARAICSDGTITQSACLTLMSALSGHDPYQINSTILPYMFSYFPAGGSAQTLYHYAQNIRTGVFQQYDYGYIQNFKLYSRKRPPVYDVKKITAPFALIYGPNDPLSREANINELARRLQNVVTVEKVPYKYFNHLDFIWAQDASKLLYDRIMELLKRF</sequence>
<evidence type="ECO:0000256" key="7">
    <source>
        <dbReference type="PIRNR" id="PIRNR000862"/>
    </source>
</evidence>
<dbReference type="RefSeq" id="XP_011301263.1">
    <property type="nucleotide sequence ID" value="XM_011302961.1"/>
</dbReference>
<dbReference type="RefSeq" id="XP_011301493.1">
    <property type="nucleotide sequence ID" value="XM_011303191.1"/>
</dbReference>
<dbReference type="AlphaFoldDB" id="A0A9R1TZC1"/>
<feature type="active site" description="Charge relay system" evidence="8">
    <location>
        <position position="398"/>
    </location>
</feature>
<organism evidence="12 20">
    <name type="scientific">Fopius arisanus</name>
    <dbReference type="NCBI Taxonomy" id="64838"/>
    <lineage>
        <taxon>Eukaryota</taxon>
        <taxon>Metazoa</taxon>
        <taxon>Ecdysozoa</taxon>
        <taxon>Arthropoda</taxon>
        <taxon>Hexapoda</taxon>
        <taxon>Insecta</taxon>
        <taxon>Pterygota</taxon>
        <taxon>Neoptera</taxon>
        <taxon>Endopterygota</taxon>
        <taxon>Hymenoptera</taxon>
        <taxon>Apocrita</taxon>
        <taxon>Ichneumonoidea</taxon>
        <taxon>Braconidae</taxon>
        <taxon>Opiinae</taxon>
        <taxon>Fopius</taxon>
    </lineage>
</organism>
<accession>A0A9R1T1W0</accession>
<dbReference type="PANTHER" id="PTHR11005">
    <property type="entry name" value="LYSOSOMAL ACID LIPASE-RELATED"/>
    <property type="match status" value="1"/>
</dbReference>
<dbReference type="RefSeq" id="XP_011301344.1">
    <property type="nucleotide sequence ID" value="XM_011303042.1"/>
</dbReference>
<evidence type="ECO:0000256" key="6">
    <source>
        <dbReference type="ARBA" id="ARBA00023180"/>
    </source>
</evidence>
<evidence type="ECO:0000313" key="12">
    <source>
        <dbReference type="Proteomes" id="UP000694866"/>
    </source>
</evidence>
<keyword evidence="4 7" id="KW-0442">Lipid degradation</keyword>
<evidence type="ECO:0000256" key="4">
    <source>
        <dbReference type="ARBA" id="ARBA00022963"/>
    </source>
</evidence>
<evidence type="ECO:0000313" key="18">
    <source>
        <dbReference type="RefSeq" id="XP_011301415.1"/>
    </source>
</evidence>
<name>A0A9R1TZC1_9HYME</name>
<proteinExistence type="inferred from homology"/>
<protein>
    <recommendedName>
        <fullName evidence="7">Lipase</fullName>
    </recommendedName>
</protein>
<dbReference type="InterPro" id="IPR006693">
    <property type="entry name" value="AB_hydrolase_lipase"/>
</dbReference>
<reference evidence="13 14" key="1">
    <citation type="submission" date="2025-04" db="UniProtKB">
        <authorList>
            <consortium name="RefSeq"/>
        </authorList>
    </citation>
    <scope>IDENTIFICATION</scope>
    <source>
        <strain evidence="13 14">USDA-PBARC FA_bdor</strain>
        <tissue evidence="13 14">Whole organism</tissue>
    </source>
</reference>
<dbReference type="RefSeq" id="XP_011301030.1">
    <property type="nucleotide sequence ID" value="XM_011302728.1"/>
</dbReference>
<accession>A0A9R1TYX7</accession>
<evidence type="ECO:0000256" key="3">
    <source>
        <dbReference type="ARBA" id="ARBA00022801"/>
    </source>
</evidence>
<dbReference type="Proteomes" id="UP000694866">
    <property type="component" value="Unplaced"/>
</dbReference>
<dbReference type="RefSeq" id="XP_011301576.1">
    <property type="nucleotide sequence ID" value="XM_011303274.1"/>
</dbReference>
<dbReference type="InterPro" id="IPR022742">
    <property type="entry name" value="Hydrolase_4"/>
</dbReference>
<accession>A0A9R1T271</accession>
<dbReference type="OrthoDB" id="9974421at2759"/>
<dbReference type="GeneID" id="105265278"/>
<dbReference type="SUPFAM" id="SSF53474">
    <property type="entry name" value="alpha/beta-Hydrolases"/>
    <property type="match status" value="1"/>
</dbReference>
<evidence type="ECO:0000313" key="16">
    <source>
        <dbReference type="RefSeq" id="XP_011301263.1"/>
    </source>
</evidence>
<dbReference type="Pfam" id="PF04083">
    <property type="entry name" value="Abhydro_lipase"/>
    <property type="match status" value="1"/>
</dbReference>
<evidence type="ECO:0000256" key="2">
    <source>
        <dbReference type="ARBA" id="ARBA00022729"/>
    </source>
</evidence>
<evidence type="ECO:0000259" key="11">
    <source>
        <dbReference type="Pfam" id="PF12146"/>
    </source>
</evidence>
<dbReference type="InterPro" id="IPR025483">
    <property type="entry name" value="Lipase_euk"/>
</dbReference>
<accession>A0A9R1T2C2</accession>
<feature type="domain" description="Partial AB-hydrolase lipase" evidence="10">
    <location>
        <begin position="59"/>
        <end position="116"/>
    </location>
</feature>
<evidence type="ECO:0000313" key="19">
    <source>
        <dbReference type="RefSeq" id="XP_011301493.1"/>
    </source>
</evidence>
<feature type="active site" description="Charge relay system" evidence="8">
    <location>
        <position position="367"/>
    </location>
</feature>
<keyword evidence="3 7" id="KW-0378">Hydrolase</keyword>
<evidence type="ECO:0000313" key="14">
    <source>
        <dbReference type="RefSeq" id="XP_011301109.1"/>
    </source>
</evidence>
<dbReference type="RefSeq" id="XP_011301188.1">
    <property type="nucleotide sequence ID" value="XM_011302886.1"/>
</dbReference>
<dbReference type="Pfam" id="PF12146">
    <property type="entry name" value="Hydrolase_4"/>
    <property type="match status" value="1"/>
</dbReference>
<evidence type="ECO:0000256" key="9">
    <source>
        <dbReference type="SAM" id="SignalP"/>
    </source>
</evidence>
<keyword evidence="5" id="KW-0443">Lipid metabolism</keyword>
<evidence type="ECO:0000313" key="17">
    <source>
        <dbReference type="RefSeq" id="XP_011301344.1"/>
    </source>
</evidence>
<keyword evidence="2 9" id="KW-0732">Signal</keyword>
<dbReference type="InterPro" id="IPR029058">
    <property type="entry name" value="AB_hydrolase_fold"/>
</dbReference>
<feature type="domain" description="Serine aminopeptidase S33" evidence="11">
    <location>
        <begin position="119"/>
        <end position="239"/>
    </location>
</feature>
<evidence type="ECO:0000256" key="8">
    <source>
        <dbReference type="PIRSR" id="PIRSR000862-1"/>
    </source>
</evidence>
<dbReference type="GO" id="GO:0016788">
    <property type="term" value="F:hydrolase activity, acting on ester bonds"/>
    <property type="evidence" value="ECO:0007669"/>
    <property type="project" value="InterPro"/>
</dbReference>
<accession>A0A9R1T2C1</accession>
<dbReference type="PIRSF" id="PIRSF000862">
    <property type="entry name" value="Steryl_ester_lip"/>
    <property type="match status" value="1"/>
</dbReference>
<dbReference type="GO" id="GO:0016042">
    <property type="term" value="P:lipid catabolic process"/>
    <property type="evidence" value="ECO:0007669"/>
    <property type="project" value="UniProtKB-KW"/>
</dbReference>
<evidence type="ECO:0000256" key="1">
    <source>
        <dbReference type="ARBA" id="ARBA00010701"/>
    </source>
</evidence>
<dbReference type="KEGG" id="fas:105265278"/>
<accession>A0A9R1TYB8</accession>
<feature type="active site" description="Nucleophile" evidence="8">
    <location>
        <position position="192"/>
    </location>
</feature>
<evidence type="ECO:0000313" key="20">
    <source>
        <dbReference type="RefSeq" id="XP_011301576.1"/>
    </source>
</evidence>
<dbReference type="RefSeq" id="XP_011301415.1">
    <property type="nucleotide sequence ID" value="XM_011303113.1"/>
</dbReference>
<keyword evidence="6" id="KW-0325">Glycoprotein</keyword>
<dbReference type="FunFam" id="3.40.50.1820:FF:000057">
    <property type="entry name" value="Lipase"/>
    <property type="match status" value="1"/>
</dbReference>
<evidence type="ECO:0000313" key="13">
    <source>
        <dbReference type="RefSeq" id="XP_011301030.1"/>
    </source>
</evidence>
<feature type="chain" id="PRO_5044701593" description="Lipase" evidence="9">
    <location>
        <begin position="22"/>
        <end position="422"/>
    </location>
</feature>
<gene>
    <name evidence="13 14 15 16 17 18 19 20" type="primary">LOC105265278</name>
</gene>
<dbReference type="Gene3D" id="3.40.50.1820">
    <property type="entry name" value="alpha/beta hydrolase"/>
    <property type="match status" value="1"/>
</dbReference>
<evidence type="ECO:0000313" key="15">
    <source>
        <dbReference type="RefSeq" id="XP_011301188.1"/>
    </source>
</evidence>
<evidence type="ECO:0000256" key="5">
    <source>
        <dbReference type="ARBA" id="ARBA00023098"/>
    </source>
</evidence>